<reference evidence="1 2" key="1">
    <citation type="submission" date="2019-02" db="EMBL/GenBank/DDBJ databases">
        <title>Draft genome sequence of Arthrospira platensis NIES-3787.</title>
        <authorList>
            <person name="Yamaguchi H."/>
            <person name="Suzuki S."/>
            <person name="Kawachi M."/>
        </authorList>
    </citation>
    <scope>NUCLEOTIDE SEQUENCE [LARGE SCALE GENOMIC DNA]</scope>
    <source>
        <strain evidence="1 2">NIES-3787</strain>
    </source>
</reference>
<gene>
    <name evidence="1" type="ORF">NIES3787_25310</name>
</gene>
<evidence type="ECO:0000313" key="2">
    <source>
        <dbReference type="Proteomes" id="UP000438874"/>
    </source>
</evidence>
<dbReference type="EMBL" id="BJCH01000027">
    <property type="protein sequence ID" value="GCL46831.1"/>
    <property type="molecule type" value="Genomic_DNA"/>
</dbReference>
<evidence type="ECO:0000313" key="1">
    <source>
        <dbReference type="EMBL" id="GCL46831.1"/>
    </source>
</evidence>
<organism evidence="1 2">
    <name type="scientific">Microcystis aeruginosa NIES-3787</name>
    <dbReference type="NCBI Taxonomy" id="2517782"/>
    <lineage>
        <taxon>Bacteria</taxon>
        <taxon>Bacillati</taxon>
        <taxon>Cyanobacteriota</taxon>
        <taxon>Cyanophyceae</taxon>
        <taxon>Oscillatoriophycideae</taxon>
        <taxon>Chroococcales</taxon>
        <taxon>Microcystaceae</taxon>
        <taxon>Microcystis</taxon>
    </lineage>
</organism>
<dbReference type="AlphaFoldDB" id="A0A6H9FUP8"/>
<dbReference type="Proteomes" id="UP000438874">
    <property type="component" value="Unassembled WGS sequence"/>
</dbReference>
<name>A0A6H9FUP8_MICAE</name>
<comment type="caution">
    <text evidence="1">The sequence shown here is derived from an EMBL/GenBank/DDBJ whole genome shotgun (WGS) entry which is preliminary data.</text>
</comment>
<protein>
    <submittedName>
        <fullName evidence="1">Uncharacterized protein</fullName>
    </submittedName>
</protein>
<accession>A0A6H9FUP8</accession>
<sequence>MDRNGDNFLLNCQNAHTIGQSKRGIADRVVSLIAALLTSSADSVAIILDLIFIERLSPISFIFSNLMENKNIILL</sequence>
<proteinExistence type="predicted"/>